<dbReference type="GO" id="GO:0007168">
    <property type="term" value="P:receptor guanylyl cyclase signaling pathway"/>
    <property type="evidence" value="ECO:0000318"/>
    <property type="project" value="GO_Central"/>
</dbReference>
<keyword evidence="11" id="KW-1185">Reference proteome</keyword>
<evidence type="ECO:0000256" key="2">
    <source>
        <dbReference type="ARBA" id="ARBA00022692"/>
    </source>
</evidence>
<dbReference type="NCBIfam" id="TIGR00229">
    <property type="entry name" value="sensory_box"/>
    <property type="match status" value="1"/>
</dbReference>
<dbReference type="KEGG" id="tva:4767639"/>
<proteinExistence type="predicted"/>
<dbReference type="InterPro" id="IPR029787">
    <property type="entry name" value="Nucleotide_cyclase"/>
</dbReference>
<keyword evidence="4 7" id="KW-1133">Transmembrane helix</keyword>
<evidence type="ECO:0000256" key="3">
    <source>
        <dbReference type="ARBA" id="ARBA00022741"/>
    </source>
</evidence>
<dbReference type="Proteomes" id="UP000001542">
    <property type="component" value="Unassembled WGS sequence"/>
</dbReference>
<keyword evidence="2 7" id="KW-0812">Transmembrane</keyword>
<dbReference type="GO" id="GO:0005886">
    <property type="term" value="C:plasma membrane"/>
    <property type="evidence" value="ECO:0000318"/>
    <property type="project" value="GO_Central"/>
</dbReference>
<comment type="subcellular location">
    <subcellularLocation>
        <location evidence="1">Membrane</location>
    </subcellularLocation>
</comment>
<accession>A2ECD2</accession>
<organism evidence="10 11">
    <name type="scientific">Trichomonas vaginalis (strain ATCC PRA-98 / G3)</name>
    <dbReference type="NCBI Taxonomy" id="412133"/>
    <lineage>
        <taxon>Eukaryota</taxon>
        <taxon>Metamonada</taxon>
        <taxon>Parabasalia</taxon>
        <taxon>Trichomonadida</taxon>
        <taxon>Trichomonadidae</taxon>
        <taxon>Trichomonas</taxon>
    </lineage>
</organism>
<dbReference type="OrthoDB" id="6147412at2759"/>
<dbReference type="CDD" id="cd07302">
    <property type="entry name" value="CHD"/>
    <property type="match status" value="1"/>
</dbReference>
<dbReference type="SUPFAM" id="SSF55073">
    <property type="entry name" value="Nucleotide cyclase"/>
    <property type="match status" value="1"/>
</dbReference>
<evidence type="ECO:0000313" key="10">
    <source>
        <dbReference type="EMBL" id="EAY09716.1"/>
    </source>
</evidence>
<evidence type="ECO:0000256" key="6">
    <source>
        <dbReference type="ARBA" id="ARBA00023239"/>
    </source>
</evidence>
<dbReference type="GO" id="GO:0035556">
    <property type="term" value="P:intracellular signal transduction"/>
    <property type="evidence" value="ECO:0007669"/>
    <property type="project" value="InterPro"/>
</dbReference>
<dbReference type="SMART" id="SM00044">
    <property type="entry name" value="CYCc"/>
    <property type="match status" value="1"/>
</dbReference>
<evidence type="ECO:0000313" key="11">
    <source>
        <dbReference type="Proteomes" id="UP000001542"/>
    </source>
</evidence>
<name>A2ECD2_TRIV3</name>
<dbReference type="VEuPathDB" id="TrichDB:TVAGG3_0391130"/>
<dbReference type="PANTHER" id="PTHR11920">
    <property type="entry name" value="GUANYLYL CYCLASE"/>
    <property type="match status" value="1"/>
</dbReference>
<dbReference type="GO" id="GO:0000166">
    <property type="term" value="F:nucleotide binding"/>
    <property type="evidence" value="ECO:0007669"/>
    <property type="project" value="UniProtKB-KW"/>
</dbReference>
<reference evidence="10" key="2">
    <citation type="journal article" date="2007" name="Science">
        <title>Draft genome sequence of the sexually transmitted pathogen Trichomonas vaginalis.</title>
        <authorList>
            <person name="Carlton J.M."/>
            <person name="Hirt R.P."/>
            <person name="Silva J.C."/>
            <person name="Delcher A.L."/>
            <person name="Schatz M."/>
            <person name="Zhao Q."/>
            <person name="Wortman J.R."/>
            <person name="Bidwell S.L."/>
            <person name="Alsmark U.C.M."/>
            <person name="Besteiro S."/>
            <person name="Sicheritz-Ponten T."/>
            <person name="Noel C.J."/>
            <person name="Dacks J.B."/>
            <person name="Foster P.G."/>
            <person name="Simillion C."/>
            <person name="Van de Peer Y."/>
            <person name="Miranda-Saavedra D."/>
            <person name="Barton G.J."/>
            <person name="Westrop G.D."/>
            <person name="Mueller S."/>
            <person name="Dessi D."/>
            <person name="Fiori P.L."/>
            <person name="Ren Q."/>
            <person name="Paulsen I."/>
            <person name="Zhang H."/>
            <person name="Bastida-Corcuera F.D."/>
            <person name="Simoes-Barbosa A."/>
            <person name="Brown M.T."/>
            <person name="Hayes R.D."/>
            <person name="Mukherjee M."/>
            <person name="Okumura C.Y."/>
            <person name="Schneider R."/>
            <person name="Smith A.J."/>
            <person name="Vanacova S."/>
            <person name="Villalvazo M."/>
            <person name="Haas B.J."/>
            <person name="Pertea M."/>
            <person name="Feldblyum T.V."/>
            <person name="Utterback T.R."/>
            <person name="Shu C.L."/>
            <person name="Osoegawa K."/>
            <person name="de Jong P.J."/>
            <person name="Hrdy I."/>
            <person name="Horvathova L."/>
            <person name="Zubacova Z."/>
            <person name="Dolezal P."/>
            <person name="Malik S.B."/>
            <person name="Logsdon J.M. Jr."/>
            <person name="Henze K."/>
            <person name="Gupta A."/>
            <person name="Wang C.C."/>
            <person name="Dunne R.L."/>
            <person name="Upcroft J.A."/>
            <person name="Upcroft P."/>
            <person name="White O."/>
            <person name="Salzberg S.L."/>
            <person name="Tang P."/>
            <person name="Chiu C.-H."/>
            <person name="Lee Y.-S."/>
            <person name="Embley T.M."/>
            <person name="Coombs G.H."/>
            <person name="Mottram J.C."/>
            <person name="Tachezy J."/>
            <person name="Fraser-Liggett C.M."/>
            <person name="Johnson P.J."/>
        </authorList>
    </citation>
    <scope>NUCLEOTIDE SEQUENCE [LARGE SCALE GENOMIC DNA]</scope>
    <source>
        <strain evidence="10">G3</strain>
    </source>
</reference>
<dbReference type="AlphaFoldDB" id="A2ECD2"/>
<dbReference type="GO" id="GO:0001653">
    <property type="term" value="F:peptide receptor activity"/>
    <property type="evidence" value="ECO:0000318"/>
    <property type="project" value="GO_Central"/>
</dbReference>
<evidence type="ECO:0000256" key="5">
    <source>
        <dbReference type="ARBA" id="ARBA00023136"/>
    </source>
</evidence>
<dbReference type="VEuPathDB" id="TrichDB:TVAG_098510"/>
<dbReference type="InterPro" id="IPR000014">
    <property type="entry name" value="PAS"/>
</dbReference>
<dbReference type="SMR" id="A2ECD2"/>
<dbReference type="Pfam" id="PF13426">
    <property type="entry name" value="PAS_9"/>
    <property type="match status" value="1"/>
</dbReference>
<keyword evidence="5 7" id="KW-0472">Membrane</keyword>
<dbReference type="InterPro" id="IPR035965">
    <property type="entry name" value="PAS-like_dom_sf"/>
</dbReference>
<dbReference type="CDD" id="cd00130">
    <property type="entry name" value="PAS"/>
    <property type="match status" value="1"/>
</dbReference>
<dbReference type="GO" id="GO:0006182">
    <property type="term" value="P:cGMP biosynthetic process"/>
    <property type="evidence" value="ECO:0000318"/>
    <property type="project" value="GO_Central"/>
</dbReference>
<evidence type="ECO:0000259" key="9">
    <source>
        <dbReference type="PROSITE" id="PS50125"/>
    </source>
</evidence>
<gene>
    <name evidence="10" type="ORF">TVAG_098510</name>
</gene>
<dbReference type="RefSeq" id="XP_001321939.1">
    <property type="nucleotide sequence ID" value="XM_001321904.1"/>
</dbReference>
<dbReference type="InterPro" id="IPR001054">
    <property type="entry name" value="A/G_cyclase"/>
</dbReference>
<dbReference type="eggNOG" id="KOG4171">
    <property type="taxonomic scope" value="Eukaryota"/>
</dbReference>
<evidence type="ECO:0000256" key="7">
    <source>
        <dbReference type="SAM" id="Phobius"/>
    </source>
</evidence>
<sequence length="419" mass="46328">MTSSLEKDDPYYTSGAVIILVVGLIFEIAILVVLSHSENRQKFALRLLLHCPGNIVITNPYLAQLLAGNFKDRRNESSTGDAEFYEVLVKDMPDGILMLDITGNVISANNSITRIFGINNEELVGQNVSVFGKNFTSGNPFEKIENNTKKQLTSEDDFEATYIYKKADNTEVHANLTFTVLNNNIIISLRDDTQTVMYNRLIADERTKSDRMLASILPPRLVVRVQAGEKNINFAVQSITVVFMDIVSFTPWCGSLPASTVMAALNRISKEYDSICAMHTTMTKIKCIGDCYMGAGGIFADVNQPAVHAKDVVEFGLECIEGLMKVNQEINQNLQIRVGVNTGGPIVAGVLGTEKPTFEILGPAINMAQQMEHHGVPMKVHVSRAVYELIYGGPFEIKERGEIEIKNGPVVTYLIDKKK</sequence>
<keyword evidence="3" id="KW-0547">Nucleotide-binding</keyword>
<feature type="domain" description="PAS" evidence="8">
    <location>
        <begin position="81"/>
        <end position="127"/>
    </location>
</feature>
<dbReference type="Gene3D" id="3.30.70.1230">
    <property type="entry name" value="Nucleotide cyclase"/>
    <property type="match status" value="1"/>
</dbReference>
<evidence type="ECO:0000256" key="1">
    <source>
        <dbReference type="ARBA" id="ARBA00004370"/>
    </source>
</evidence>
<dbReference type="PROSITE" id="PS50125">
    <property type="entry name" value="GUANYLATE_CYCLASE_2"/>
    <property type="match status" value="1"/>
</dbReference>
<dbReference type="Pfam" id="PF00211">
    <property type="entry name" value="Guanylate_cyc"/>
    <property type="match status" value="1"/>
</dbReference>
<dbReference type="SUPFAM" id="SSF55785">
    <property type="entry name" value="PYP-like sensor domain (PAS domain)"/>
    <property type="match status" value="1"/>
</dbReference>
<dbReference type="Gene3D" id="3.30.450.20">
    <property type="entry name" value="PAS domain"/>
    <property type="match status" value="1"/>
</dbReference>
<feature type="domain" description="Guanylate cyclase" evidence="9">
    <location>
        <begin position="240"/>
        <end position="372"/>
    </location>
</feature>
<dbReference type="STRING" id="5722.A2ECD2"/>
<dbReference type="PROSITE" id="PS50112">
    <property type="entry name" value="PAS"/>
    <property type="match status" value="1"/>
</dbReference>
<feature type="transmembrane region" description="Helical" evidence="7">
    <location>
        <begin position="12"/>
        <end position="34"/>
    </location>
</feature>
<dbReference type="InParanoid" id="A2ECD2"/>
<dbReference type="GO" id="GO:0004383">
    <property type="term" value="F:guanylate cyclase activity"/>
    <property type="evidence" value="ECO:0000318"/>
    <property type="project" value="GO_Central"/>
</dbReference>
<reference evidence="10" key="1">
    <citation type="submission" date="2006-10" db="EMBL/GenBank/DDBJ databases">
        <authorList>
            <person name="Amadeo P."/>
            <person name="Zhao Q."/>
            <person name="Wortman J."/>
            <person name="Fraser-Liggett C."/>
            <person name="Carlton J."/>
        </authorList>
    </citation>
    <scope>NUCLEOTIDE SEQUENCE</scope>
    <source>
        <strain evidence="10">G3</strain>
    </source>
</reference>
<dbReference type="SMART" id="SM00091">
    <property type="entry name" value="PAS"/>
    <property type="match status" value="1"/>
</dbReference>
<protein>
    <submittedName>
        <fullName evidence="10">Adenylate and Guanylate cyclase catalytic domain containing protein</fullName>
    </submittedName>
</protein>
<keyword evidence="6" id="KW-0456">Lyase</keyword>
<dbReference type="PANTHER" id="PTHR11920:SF335">
    <property type="entry name" value="GUANYLATE CYCLASE"/>
    <property type="match status" value="1"/>
</dbReference>
<dbReference type="EMBL" id="DS113352">
    <property type="protein sequence ID" value="EAY09716.1"/>
    <property type="molecule type" value="Genomic_DNA"/>
</dbReference>
<dbReference type="InterPro" id="IPR050401">
    <property type="entry name" value="Cyclic_nucleotide_synthase"/>
</dbReference>
<dbReference type="OMA" id="NTEVHAN"/>
<evidence type="ECO:0000259" key="8">
    <source>
        <dbReference type="PROSITE" id="PS50112"/>
    </source>
</evidence>
<evidence type="ECO:0000256" key="4">
    <source>
        <dbReference type="ARBA" id="ARBA00022989"/>
    </source>
</evidence>